<dbReference type="Gene3D" id="3.10.50.40">
    <property type="match status" value="1"/>
</dbReference>
<dbReference type="GO" id="GO:0003755">
    <property type="term" value="F:peptidyl-prolyl cis-trans isomerase activity"/>
    <property type="evidence" value="ECO:0007669"/>
    <property type="project" value="InterPro"/>
</dbReference>
<keyword evidence="3" id="KW-1185">Reference proteome</keyword>
<organism evidence="2 3">
    <name type="scientific">Borreliella japonica</name>
    <name type="common">Borrelia japonica</name>
    <dbReference type="NCBI Taxonomy" id="34095"/>
    <lineage>
        <taxon>Bacteria</taxon>
        <taxon>Pseudomonadati</taxon>
        <taxon>Spirochaetota</taxon>
        <taxon>Spirochaetia</taxon>
        <taxon>Spirochaetales</taxon>
        <taxon>Borreliaceae</taxon>
        <taxon>Borreliella</taxon>
    </lineage>
</organism>
<dbReference type="SUPFAM" id="SSF54534">
    <property type="entry name" value="FKBP-like"/>
    <property type="match status" value="1"/>
</dbReference>
<evidence type="ECO:0000256" key="1">
    <source>
        <dbReference type="SAM" id="Phobius"/>
    </source>
</evidence>
<name>A0A1G4PX61_BORJA</name>
<keyword evidence="1" id="KW-0472">Membrane</keyword>
<gene>
    <name evidence="2" type="ORF">SAMN02983004_00810</name>
</gene>
<proteinExistence type="predicted"/>
<accession>A0A1G4PX61</accession>
<keyword evidence="1" id="KW-1133">Transmembrane helix</keyword>
<evidence type="ECO:0008006" key="4">
    <source>
        <dbReference type="Google" id="ProtNLM"/>
    </source>
</evidence>
<reference evidence="3" key="1">
    <citation type="submission" date="2016-10" db="EMBL/GenBank/DDBJ databases">
        <authorList>
            <person name="Varghese N."/>
            <person name="Submissions S."/>
        </authorList>
    </citation>
    <scope>NUCLEOTIDE SEQUENCE [LARGE SCALE GENOMIC DNA]</scope>
    <source>
        <strain evidence="3">ATCC 51557</strain>
    </source>
</reference>
<evidence type="ECO:0000313" key="3">
    <source>
        <dbReference type="Proteomes" id="UP000199262"/>
    </source>
</evidence>
<protein>
    <recommendedName>
        <fullName evidence="4">PPIC-type PPIASE domain-containing protein</fullName>
    </recommendedName>
</protein>
<dbReference type="OrthoDB" id="362685at2"/>
<sequence length="500" mass="58351">MRKRSRKVKSDLVVFESKEKKVGIWGIFALILIVFGFIIAPLLPGMFDNSHSSGLKFGSYKGQPIYYEKDSKFAKYVNYYSNLYSRLQGDSKGINIDYNAWYLAFMKYVEDIAFFDLIKKYNFYISKEVLNKNLLRSPEYLDSSGNFSSKRYNKASDYQKVKIYDDMVENMLFSNVKVFLNSNLIFPDSLFNSIKDMSTVERHISYLALSYQDFSNKEAIFYAEKNLNLFKRLSLASIRFKNVSDARNAYDKLLNKTPFEELAKLYSDDIANFKGVVSLDKYYFDLDLNVENKEDLNAIFSLKEGEFSKPIKIKNKNEYQIYKAFGNVHDFDKNSDRDISSVKNYIEAYEPNVIESYLENKLNDFLNDIKLSSLSQALEKYQFSLKEEIVNLSYNVNVYPSTLKELVEFNNSKSFYDIVFGLKENSWSKPFVANKKVYLFFLNLAKKGSNELKEEIKNERLLDNFNIANSGLITDFLLNKKDFVNNFNESFFALQSFGQN</sequence>
<evidence type="ECO:0000313" key="2">
    <source>
        <dbReference type="EMBL" id="SCW36797.1"/>
    </source>
</evidence>
<dbReference type="Proteomes" id="UP000199262">
    <property type="component" value="Unassembled WGS sequence"/>
</dbReference>
<keyword evidence="1" id="KW-0812">Transmembrane</keyword>
<dbReference type="InterPro" id="IPR046357">
    <property type="entry name" value="PPIase_dom_sf"/>
</dbReference>
<dbReference type="EMBL" id="FMTE01000004">
    <property type="protein sequence ID" value="SCW36797.1"/>
    <property type="molecule type" value="Genomic_DNA"/>
</dbReference>
<dbReference type="RefSeq" id="WP_091973197.1">
    <property type="nucleotide sequence ID" value="NZ_CP124066.1"/>
</dbReference>
<dbReference type="AlphaFoldDB" id="A0A1G4PX61"/>
<feature type="transmembrane region" description="Helical" evidence="1">
    <location>
        <begin position="22"/>
        <end position="43"/>
    </location>
</feature>